<keyword evidence="2" id="KW-1185">Reference proteome</keyword>
<dbReference type="RefSeq" id="WP_340361392.1">
    <property type="nucleotide sequence ID" value="NZ_JBBKZU010000035.1"/>
</dbReference>
<evidence type="ECO:0000313" key="1">
    <source>
        <dbReference type="EMBL" id="MEJ8816201.1"/>
    </source>
</evidence>
<gene>
    <name evidence="1" type="ORF">WKW77_34490</name>
</gene>
<accession>A0ABU8VRB3</accession>
<dbReference type="EMBL" id="JBBKZU010000035">
    <property type="protein sequence ID" value="MEJ8816201.1"/>
    <property type="molecule type" value="Genomic_DNA"/>
</dbReference>
<dbReference type="Proteomes" id="UP001365846">
    <property type="component" value="Unassembled WGS sequence"/>
</dbReference>
<sequence length="113" mass="12472">MRSMVPERPASHHWHKCCQPAQARRRSHARDDFHLGQSFPWQADHQGIELRLSAPVENPQVGSIQPALTAARRQGCDVAVLNPDADTLSGRNGLDWQVSAAVGLPALVRTLDH</sequence>
<protein>
    <submittedName>
        <fullName evidence="1">Uncharacterized protein</fullName>
    </submittedName>
</protein>
<organism evidence="1 2">
    <name type="scientific">Variovorax ureilyticus</name>
    <dbReference type="NCBI Taxonomy" id="1836198"/>
    <lineage>
        <taxon>Bacteria</taxon>
        <taxon>Pseudomonadati</taxon>
        <taxon>Pseudomonadota</taxon>
        <taxon>Betaproteobacteria</taxon>
        <taxon>Burkholderiales</taxon>
        <taxon>Comamonadaceae</taxon>
        <taxon>Variovorax</taxon>
    </lineage>
</organism>
<proteinExistence type="predicted"/>
<evidence type="ECO:0000313" key="2">
    <source>
        <dbReference type="Proteomes" id="UP001365846"/>
    </source>
</evidence>
<name>A0ABU8VRB3_9BURK</name>
<comment type="caution">
    <text evidence="1">The sequence shown here is derived from an EMBL/GenBank/DDBJ whole genome shotgun (WGS) entry which is preliminary data.</text>
</comment>
<reference evidence="1 2" key="1">
    <citation type="submission" date="2024-03" db="EMBL/GenBank/DDBJ databases">
        <title>Novel species of the genus Variovorax.</title>
        <authorList>
            <person name="Liu Q."/>
            <person name="Xin Y.-H."/>
        </authorList>
    </citation>
    <scope>NUCLEOTIDE SEQUENCE [LARGE SCALE GENOMIC DNA]</scope>
    <source>
        <strain evidence="1 2">KACC 18899</strain>
    </source>
</reference>